<dbReference type="InterPro" id="IPR050406">
    <property type="entry name" value="FGGY_Carb_Kinase"/>
</dbReference>
<keyword evidence="7 9" id="KW-0119">Carbohydrate metabolism</keyword>
<keyword evidence="2 9" id="KW-0859">Xylose metabolism</keyword>
<evidence type="ECO:0000256" key="7">
    <source>
        <dbReference type="ARBA" id="ARBA00023277"/>
    </source>
</evidence>
<proteinExistence type="inferred from homology"/>
<evidence type="ECO:0000256" key="8">
    <source>
        <dbReference type="RuleBase" id="RU003733"/>
    </source>
</evidence>
<keyword evidence="3 8" id="KW-0808">Transferase</keyword>
<feature type="domain" description="Carbohydrate kinase FGGY C-terminal" evidence="11">
    <location>
        <begin position="258"/>
        <end position="442"/>
    </location>
</feature>
<dbReference type="Gene3D" id="3.30.420.40">
    <property type="match status" value="2"/>
</dbReference>
<dbReference type="SUPFAM" id="SSF53067">
    <property type="entry name" value="Actin-like ATPase domain"/>
    <property type="match status" value="2"/>
</dbReference>
<evidence type="ECO:0000256" key="9">
    <source>
        <dbReference type="RuleBase" id="RU364073"/>
    </source>
</evidence>
<dbReference type="InterPro" id="IPR018485">
    <property type="entry name" value="FGGY_C"/>
</dbReference>
<evidence type="ECO:0000313" key="12">
    <source>
        <dbReference type="EMBL" id="TCL55051.1"/>
    </source>
</evidence>
<dbReference type="RefSeq" id="WP_035316004.1">
    <property type="nucleotide sequence ID" value="NZ_JPNB01000003.1"/>
</dbReference>
<dbReference type="STRING" id="1469948.GCA_000732725_04003"/>
<evidence type="ECO:0000259" key="11">
    <source>
        <dbReference type="Pfam" id="PF02782"/>
    </source>
</evidence>
<feature type="domain" description="Carbohydrate kinase FGGY N-terminal" evidence="10">
    <location>
        <begin position="3"/>
        <end position="247"/>
    </location>
</feature>
<evidence type="ECO:0000256" key="4">
    <source>
        <dbReference type="ARBA" id="ARBA00022741"/>
    </source>
</evidence>
<reference evidence="12 13" key="1">
    <citation type="submission" date="2019-03" db="EMBL/GenBank/DDBJ databases">
        <title>Genomic Encyclopedia of Type Strains, Phase IV (KMG-IV): sequencing the most valuable type-strain genomes for metagenomic binning, comparative biology and taxonomic classification.</title>
        <authorList>
            <person name="Goeker M."/>
        </authorList>
    </citation>
    <scope>NUCLEOTIDE SEQUENCE [LARGE SCALE GENOMIC DNA]</scope>
    <source>
        <strain evidence="12 13">DSM 100556</strain>
    </source>
</reference>
<dbReference type="InterPro" id="IPR018483">
    <property type="entry name" value="Carb_kinase_FGGY_CS"/>
</dbReference>
<dbReference type="AlphaFoldDB" id="A0A4R1QQ50"/>
<evidence type="ECO:0000259" key="10">
    <source>
        <dbReference type="Pfam" id="PF00370"/>
    </source>
</evidence>
<organism evidence="12 13">
    <name type="scientific">Kineothrix alysoides</name>
    <dbReference type="NCBI Taxonomy" id="1469948"/>
    <lineage>
        <taxon>Bacteria</taxon>
        <taxon>Bacillati</taxon>
        <taxon>Bacillota</taxon>
        <taxon>Clostridia</taxon>
        <taxon>Lachnospirales</taxon>
        <taxon>Lachnospiraceae</taxon>
        <taxon>Kineothrix</taxon>
    </lineage>
</organism>
<dbReference type="GO" id="GO:0005997">
    <property type="term" value="P:xylulose metabolic process"/>
    <property type="evidence" value="ECO:0007669"/>
    <property type="project" value="InterPro"/>
</dbReference>
<evidence type="ECO:0000256" key="6">
    <source>
        <dbReference type="ARBA" id="ARBA00022840"/>
    </source>
</evidence>
<dbReference type="PANTHER" id="PTHR43095:SF5">
    <property type="entry name" value="XYLULOSE KINASE"/>
    <property type="match status" value="1"/>
</dbReference>
<dbReference type="InterPro" id="IPR006000">
    <property type="entry name" value="Xylulokinase"/>
</dbReference>
<evidence type="ECO:0000256" key="5">
    <source>
        <dbReference type="ARBA" id="ARBA00022777"/>
    </source>
</evidence>
<keyword evidence="5 8" id="KW-0418">Kinase</keyword>
<evidence type="ECO:0000256" key="2">
    <source>
        <dbReference type="ARBA" id="ARBA00022629"/>
    </source>
</evidence>
<protein>
    <recommendedName>
        <fullName evidence="9">Xylulose kinase</fullName>
        <shortName evidence="9">Xylulokinase</shortName>
        <ecNumber evidence="9">2.7.1.17</ecNumber>
    </recommendedName>
</protein>
<dbReference type="Pfam" id="PF00370">
    <property type="entry name" value="FGGY_N"/>
    <property type="match status" value="1"/>
</dbReference>
<dbReference type="InterPro" id="IPR043129">
    <property type="entry name" value="ATPase_NBD"/>
</dbReference>
<evidence type="ECO:0000256" key="3">
    <source>
        <dbReference type="ARBA" id="ARBA00022679"/>
    </source>
</evidence>
<sequence>MSYLMGIDLGTSSLKVLIIDENGVVKAVCARDYQFASPYNGYAEHDPRHWWEACVSAIREALPKSGVKPEEIAGVSFSGQMHGAVMLDEKKEVIRPAILHCDARSSKQVKYMKETLGDKRLKELVMNPIYSGFLLPSLLWVRENEPENYKRVRHVCLPKDYIKFRLTGEITSDYSDASATLAFDIKNGSWSKEILDIFSVPIEIFPPCFNTDEAVGRVSEEASRQTGLSVKTIVAAGGGDQVMQGIGNGITFAGGSSVNIGTSGQVSFQSDIPILNPGLSTNTFCGYKKGRWITMGAIMNAGISLKWCNKLLGQTDYKKIDEAVSRVVPGSNGVIFLPYLNGERTPHLNPDISGEFVGVNINTGPIELTRAVMEGVSYALMQCIELCGELGLKTKDYMVASGGGARSTPWLQMQADIYNIPLRVMETEEQASLGAAIAAGVGAGIFKDIEEGCKNTVRYKDMEIIPDAARHRIYEEYYGLFKEIYKASGRVLEQVTLLGRKIEKENLFE</sequence>
<keyword evidence="4 9" id="KW-0547">Nucleotide-binding</keyword>
<dbReference type="GO" id="GO:0004856">
    <property type="term" value="F:D-xylulokinase activity"/>
    <property type="evidence" value="ECO:0007669"/>
    <property type="project" value="UniProtKB-EC"/>
</dbReference>
<keyword evidence="13" id="KW-1185">Reference proteome</keyword>
<dbReference type="InterPro" id="IPR000577">
    <property type="entry name" value="Carb_kinase_FGGY"/>
</dbReference>
<dbReference type="InterPro" id="IPR018484">
    <property type="entry name" value="FGGY_N"/>
</dbReference>
<comment type="caution">
    <text evidence="12">The sequence shown here is derived from an EMBL/GenBank/DDBJ whole genome shotgun (WGS) entry which is preliminary data.</text>
</comment>
<comment type="similarity">
    <text evidence="1 8">Belongs to the FGGY kinase family.</text>
</comment>
<dbReference type="PANTHER" id="PTHR43095">
    <property type="entry name" value="SUGAR KINASE"/>
    <property type="match status" value="1"/>
</dbReference>
<dbReference type="PIRSF" id="PIRSF000538">
    <property type="entry name" value="GlpK"/>
    <property type="match status" value="1"/>
</dbReference>
<dbReference type="GO" id="GO:0042732">
    <property type="term" value="P:D-xylose metabolic process"/>
    <property type="evidence" value="ECO:0007669"/>
    <property type="project" value="UniProtKB-KW"/>
</dbReference>
<dbReference type="PROSITE" id="PS00445">
    <property type="entry name" value="FGGY_KINASES_2"/>
    <property type="match status" value="1"/>
</dbReference>
<dbReference type="CDD" id="cd07808">
    <property type="entry name" value="ASKHA_NBD_FGGY_EcXK-like"/>
    <property type="match status" value="1"/>
</dbReference>
<accession>A0A4R1QQ50</accession>
<dbReference type="OrthoDB" id="9805576at2"/>
<dbReference type="EMBL" id="SLUO01000017">
    <property type="protein sequence ID" value="TCL55051.1"/>
    <property type="molecule type" value="Genomic_DNA"/>
</dbReference>
<keyword evidence="6 9" id="KW-0067">ATP-binding</keyword>
<dbReference type="GO" id="GO:0005524">
    <property type="term" value="F:ATP binding"/>
    <property type="evidence" value="ECO:0007669"/>
    <property type="project" value="UniProtKB-KW"/>
</dbReference>
<evidence type="ECO:0000256" key="1">
    <source>
        <dbReference type="ARBA" id="ARBA00009156"/>
    </source>
</evidence>
<dbReference type="EC" id="2.7.1.17" evidence="9"/>
<dbReference type="Pfam" id="PF02782">
    <property type="entry name" value="FGGY_C"/>
    <property type="match status" value="1"/>
</dbReference>
<comment type="catalytic activity">
    <reaction evidence="9">
        <text>D-xylulose + ATP = D-xylulose 5-phosphate + ADP + H(+)</text>
        <dbReference type="Rhea" id="RHEA:10964"/>
        <dbReference type="ChEBI" id="CHEBI:15378"/>
        <dbReference type="ChEBI" id="CHEBI:17140"/>
        <dbReference type="ChEBI" id="CHEBI:30616"/>
        <dbReference type="ChEBI" id="CHEBI:57737"/>
        <dbReference type="ChEBI" id="CHEBI:456216"/>
        <dbReference type="EC" id="2.7.1.17"/>
    </reaction>
</comment>
<evidence type="ECO:0000313" key="13">
    <source>
        <dbReference type="Proteomes" id="UP000295718"/>
    </source>
</evidence>
<dbReference type="NCBIfam" id="TIGR01312">
    <property type="entry name" value="XylB"/>
    <property type="match status" value="1"/>
</dbReference>
<name>A0A4R1QQ50_9FIRM</name>
<dbReference type="Proteomes" id="UP000295718">
    <property type="component" value="Unassembled WGS sequence"/>
</dbReference>
<gene>
    <name evidence="9" type="primary">xylB</name>
    <name evidence="12" type="ORF">EDD76_11786</name>
</gene>